<organism evidence="2 3">
    <name type="scientific">Roseovarius pelagicus</name>
    <dbReference type="NCBI Taxonomy" id="2980108"/>
    <lineage>
        <taxon>Bacteria</taxon>
        <taxon>Pseudomonadati</taxon>
        <taxon>Pseudomonadota</taxon>
        <taxon>Alphaproteobacteria</taxon>
        <taxon>Rhodobacterales</taxon>
        <taxon>Roseobacteraceae</taxon>
        <taxon>Roseovarius</taxon>
    </lineage>
</organism>
<name>A0ABY6DDJ2_9RHOB</name>
<accession>A0ABY6DDJ2</accession>
<dbReference type="Pfam" id="PF00583">
    <property type="entry name" value="Acetyltransf_1"/>
    <property type="match status" value="1"/>
</dbReference>
<keyword evidence="3" id="KW-1185">Reference proteome</keyword>
<dbReference type="InterPro" id="IPR016181">
    <property type="entry name" value="Acyl_CoA_acyltransferase"/>
</dbReference>
<dbReference type="EMBL" id="CP106738">
    <property type="protein sequence ID" value="UXX84222.1"/>
    <property type="molecule type" value="Genomic_DNA"/>
</dbReference>
<reference evidence="2" key="1">
    <citation type="submission" date="2022-10" db="EMBL/GenBank/DDBJ databases">
        <title>Roseovarius pelagicus sp. nov., isolated from Arctic seawater.</title>
        <authorList>
            <person name="Hong Y.W."/>
            <person name="Hwang C.Y."/>
        </authorList>
    </citation>
    <scope>NUCLEOTIDE SEQUENCE</scope>
    <source>
        <strain evidence="2">HL-MP18</strain>
    </source>
</reference>
<proteinExistence type="predicted"/>
<protein>
    <submittedName>
        <fullName evidence="2">GNAT family N-acetyltransferase</fullName>
    </submittedName>
</protein>
<dbReference type="PROSITE" id="PS51186">
    <property type="entry name" value="GNAT"/>
    <property type="match status" value="1"/>
</dbReference>
<sequence>MELPTTDHLFDVIEHTWPAFANSALGPWTIRDGRGGGKRVSAATARAPVTTEDLPAAEDAMRALGEVPRFMIRPEQGDLDALLASAEYTIVDPVNIYVCPIEALTGAHPPRTATFDIWEPMAIQLDIWQTGGIGSARIDVMRRAKTPKTALFGRDDNRPAATGYAAIHDGTAMVHALEVLPRHRKRGLGRHMMIHTAHWAGTHGATHLSVICTAANTGANALYASLGMRLVGHYHYRQHPIGAPAP</sequence>
<dbReference type="Gene3D" id="3.40.630.30">
    <property type="match status" value="1"/>
</dbReference>
<dbReference type="Proteomes" id="UP001064087">
    <property type="component" value="Chromosome"/>
</dbReference>
<feature type="domain" description="N-acetyltransferase" evidence="1">
    <location>
        <begin position="94"/>
        <end position="246"/>
    </location>
</feature>
<evidence type="ECO:0000313" key="2">
    <source>
        <dbReference type="EMBL" id="UXX84222.1"/>
    </source>
</evidence>
<dbReference type="RefSeq" id="WP_263048567.1">
    <property type="nucleotide sequence ID" value="NZ_CP106738.1"/>
</dbReference>
<dbReference type="SUPFAM" id="SSF55729">
    <property type="entry name" value="Acyl-CoA N-acyltransferases (Nat)"/>
    <property type="match status" value="1"/>
</dbReference>
<evidence type="ECO:0000259" key="1">
    <source>
        <dbReference type="PROSITE" id="PS51186"/>
    </source>
</evidence>
<dbReference type="CDD" id="cd04301">
    <property type="entry name" value="NAT_SF"/>
    <property type="match status" value="1"/>
</dbReference>
<evidence type="ECO:0000313" key="3">
    <source>
        <dbReference type="Proteomes" id="UP001064087"/>
    </source>
</evidence>
<dbReference type="InterPro" id="IPR000182">
    <property type="entry name" value="GNAT_dom"/>
</dbReference>
<gene>
    <name evidence="2" type="ORF">N7U68_06110</name>
</gene>